<dbReference type="Pfam" id="PF00875">
    <property type="entry name" value="DNA_photolyase"/>
    <property type="match status" value="1"/>
</dbReference>
<feature type="compositionally biased region" description="Low complexity" evidence="6">
    <location>
        <begin position="680"/>
        <end position="702"/>
    </location>
</feature>
<feature type="region of interest" description="Disordered" evidence="6">
    <location>
        <begin position="839"/>
        <end position="864"/>
    </location>
</feature>
<feature type="domain" description="Photolyase/cryptochrome alpha/beta" evidence="7">
    <location>
        <begin position="24"/>
        <end position="164"/>
    </location>
</feature>
<feature type="compositionally biased region" description="Basic and acidic residues" evidence="6">
    <location>
        <begin position="542"/>
        <end position="556"/>
    </location>
</feature>
<feature type="compositionally biased region" description="Acidic residues" evidence="6">
    <location>
        <begin position="557"/>
        <end position="577"/>
    </location>
</feature>
<protein>
    <recommendedName>
        <fullName evidence="7">Photolyase/cryptochrome alpha/beta domain-containing protein</fullName>
    </recommendedName>
</protein>
<dbReference type="InterPro" id="IPR006050">
    <property type="entry name" value="DNA_photolyase_N"/>
</dbReference>
<dbReference type="GO" id="GO:0043153">
    <property type="term" value="P:entrainment of circadian clock by photoperiod"/>
    <property type="evidence" value="ECO:0007669"/>
    <property type="project" value="TreeGrafter"/>
</dbReference>
<reference evidence="8" key="1">
    <citation type="submission" date="2014-11" db="EMBL/GenBank/DDBJ databases">
        <authorList>
            <person name="Otto D Thomas"/>
            <person name="Naeem Raeece"/>
        </authorList>
    </citation>
    <scope>NUCLEOTIDE SEQUENCE</scope>
</reference>
<feature type="binding site" evidence="5">
    <location>
        <position position="300"/>
    </location>
    <ligand>
        <name>FAD</name>
        <dbReference type="ChEBI" id="CHEBI:57692"/>
    </ligand>
</feature>
<keyword evidence="3 5" id="KW-0274">FAD</keyword>
<comment type="cofactor">
    <cofactor evidence="5">
        <name>FAD</name>
        <dbReference type="ChEBI" id="CHEBI:57692"/>
    </cofactor>
    <text evidence="5">Binds 1 FAD per subunit.</text>
</comment>
<dbReference type="GO" id="GO:0003677">
    <property type="term" value="F:DNA binding"/>
    <property type="evidence" value="ECO:0007669"/>
    <property type="project" value="TreeGrafter"/>
</dbReference>
<dbReference type="PROSITE" id="PS51645">
    <property type="entry name" value="PHR_CRY_ALPHA_BETA"/>
    <property type="match status" value="1"/>
</dbReference>
<gene>
    <name evidence="8" type="ORF">Cvel_8422</name>
</gene>
<evidence type="ECO:0000256" key="2">
    <source>
        <dbReference type="ARBA" id="ARBA00022630"/>
    </source>
</evidence>
<proteinExistence type="inferred from homology"/>
<dbReference type="Gene3D" id="1.25.40.80">
    <property type="match status" value="1"/>
</dbReference>
<dbReference type="GO" id="GO:0006139">
    <property type="term" value="P:nucleobase-containing compound metabolic process"/>
    <property type="evidence" value="ECO:0007669"/>
    <property type="project" value="UniProtKB-ARBA"/>
</dbReference>
<feature type="region of interest" description="Disordered" evidence="6">
    <location>
        <begin position="530"/>
        <end position="702"/>
    </location>
</feature>
<feature type="compositionally biased region" description="Acidic residues" evidence="6">
    <location>
        <begin position="626"/>
        <end position="636"/>
    </location>
</feature>
<dbReference type="GO" id="GO:0006950">
    <property type="term" value="P:response to stress"/>
    <property type="evidence" value="ECO:0007669"/>
    <property type="project" value="UniProtKB-ARBA"/>
</dbReference>
<name>A0A0G4HT94_9ALVE</name>
<evidence type="ECO:0000259" key="7">
    <source>
        <dbReference type="PROSITE" id="PS51645"/>
    </source>
</evidence>
<feature type="region of interest" description="Disordered" evidence="6">
    <location>
        <begin position="1"/>
        <end position="20"/>
    </location>
</feature>
<sequence length="864" mass="94856">MEVCDGGEREEMRGGNMKEAEETEREIVWVRRDARLTDNEALANALSSRKPVIVLHVFDLRAFSPYSDPNKSKYHGSHVRFINEGLDGLSEGLRKLKGDGANSSVGVMRCEGLTEEILQSLLPISRLHTNKIIGDGGDRRVEDGVAAWCAQKGVRICLYEQYGLEQSRNSFAKHWDTFMKRPQARLPPSAPHLLLFPSPPIVSPCGIPVDTETETQTGGEKEAFRLLRSFLDPSTGRGKGYARGLSSPVSAWDACSRLSPYLAWGHISLRRVVQETRELQETERKKGKGKSEWLGSLAAFVSRLRWRSHFMQKMADLPQQESVNVCRLFDGLRDGPNGLSEEETKKRLTAWVEGKTGYPMVDAVMRALRKHRWINFRMRAMVVSFACHHLWLDWRLIAVPLARIFLDYEPGIHYPQLQMQAGTTGINANRIYSPSKQVTDHDKEGVFIRKFVPELSRVPSRHLANPEKMPKALQQQAGTVMGSDYPLPIVVHEEAMKSARSLLSAFNKKARASPEASEILRKHGISANTAARWDLQAEEEEDKRRGRGPDNSRQDIDVDEEEEEEEGDEEGEGEEEECRQPPNRTAPKRPHLIQQEIGAALFQRKKKVPPSKGQLCTQQQSAEVIVCDDDDDEGSESEDRYGEGEGVEPGESDGHVTSQTGSRKKLKTTAETPPTDFPQSSLGSLTGPSASSSSSSSTFSAPAAAAVAFISSTTAAAAAGHHPPCPAKSSGSEPPLPPPHRAPGSLVGGRGVDGRSVRLRVREAMTKGRKKDMNRDEKGRPPAQGRITQFFGRTQAHTNAGGVEQINGPSTGGASASIAEPSGLAVNFQAGHMTEAARAAAAASAEQDDHVEFVDLTEGLSDPE</sequence>
<evidence type="ECO:0000256" key="4">
    <source>
        <dbReference type="ARBA" id="ARBA00022991"/>
    </source>
</evidence>
<dbReference type="GO" id="GO:0005737">
    <property type="term" value="C:cytoplasm"/>
    <property type="evidence" value="ECO:0007669"/>
    <property type="project" value="TreeGrafter"/>
</dbReference>
<organism evidence="8">
    <name type="scientific">Chromera velia CCMP2878</name>
    <dbReference type="NCBI Taxonomy" id="1169474"/>
    <lineage>
        <taxon>Eukaryota</taxon>
        <taxon>Sar</taxon>
        <taxon>Alveolata</taxon>
        <taxon>Colpodellida</taxon>
        <taxon>Chromeraceae</taxon>
        <taxon>Chromera</taxon>
    </lineage>
</organism>
<dbReference type="EMBL" id="CDMZ01003795">
    <property type="protein sequence ID" value="CEM47611.1"/>
    <property type="molecule type" value="Genomic_DNA"/>
</dbReference>
<evidence type="ECO:0000256" key="3">
    <source>
        <dbReference type="ARBA" id="ARBA00022827"/>
    </source>
</evidence>
<dbReference type="InterPro" id="IPR002081">
    <property type="entry name" value="Cryptochrome/DNA_photolyase_1"/>
</dbReference>
<dbReference type="GO" id="GO:0071949">
    <property type="term" value="F:FAD binding"/>
    <property type="evidence" value="ECO:0007669"/>
    <property type="project" value="TreeGrafter"/>
</dbReference>
<comment type="similarity">
    <text evidence="1">Belongs to the DNA photolyase class-1 family.</text>
</comment>
<dbReference type="AlphaFoldDB" id="A0A0G4HT94"/>
<evidence type="ECO:0000256" key="6">
    <source>
        <dbReference type="SAM" id="MobiDB-lite"/>
    </source>
</evidence>
<accession>A0A0G4HT94</accession>
<dbReference type="PROSITE" id="PS00394">
    <property type="entry name" value="DNA_PHOTOLYASES_1_1"/>
    <property type="match status" value="1"/>
</dbReference>
<dbReference type="Pfam" id="PF03441">
    <property type="entry name" value="FAD_binding_7"/>
    <property type="match status" value="1"/>
</dbReference>
<dbReference type="Gene3D" id="1.10.579.10">
    <property type="entry name" value="DNA Cyclobutane Dipyrimidine Photolyase, subunit A, domain 3"/>
    <property type="match status" value="1"/>
</dbReference>
<keyword evidence="2 5" id="KW-0285">Flavoprotein</keyword>
<dbReference type="InterPro" id="IPR014729">
    <property type="entry name" value="Rossmann-like_a/b/a_fold"/>
</dbReference>
<evidence type="ECO:0000256" key="5">
    <source>
        <dbReference type="PIRSR" id="PIRSR602081-1"/>
    </source>
</evidence>
<feature type="binding site" evidence="5">
    <location>
        <position position="241"/>
    </location>
    <ligand>
        <name>FAD</name>
        <dbReference type="ChEBI" id="CHEBI:57692"/>
    </ligand>
</feature>
<dbReference type="PhylomeDB" id="A0A0G4HT94"/>
<dbReference type="InterPro" id="IPR036155">
    <property type="entry name" value="Crypto/Photolyase_N_sf"/>
</dbReference>
<dbReference type="PANTHER" id="PTHR11455:SF18">
    <property type="entry name" value="SI:CH1073-390K14.1"/>
    <property type="match status" value="1"/>
</dbReference>
<dbReference type="GO" id="GO:0005634">
    <property type="term" value="C:nucleus"/>
    <property type="evidence" value="ECO:0007669"/>
    <property type="project" value="TreeGrafter"/>
</dbReference>
<dbReference type="InterPro" id="IPR036134">
    <property type="entry name" value="Crypto/Photolyase_FAD-like_sf"/>
</dbReference>
<dbReference type="SUPFAM" id="SSF52425">
    <property type="entry name" value="Cryptochrome/photolyase, N-terminal domain"/>
    <property type="match status" value="1"/>
</dbReference>
<dbReference type="InterPro" id="IPR018394">
    <property type="entry name" value="DNA_photolyase_1_CS_C"/>
</dbReference>
<dbReference type="InterPro" id="IPR005101">
    <property type="entry name" value="Cryptochr/Photolyase_FAD-bd"/>
</dbReference>
<dbReference type="VEuPathDB" id="CryptoDB:Cvel_8422"/>
<dbReference type="Gene3D" id="3.40.50.620">
    <property type="entry name" value="HUPs"/>
    <property type="match status" value="1"/>
</dbReference>
<dbReference type="GO" id="GO:0032922">
    <property type="term" value="P:circadian regulation of gene expression"/>
    <property type="evidence" value="ECO:0007669"/>
    <property type="project" value="TreeGrafter"/>
</dbReference>
<keyword evidence="4" id="KW-0157">Chromophore</keyword>
<dbReference type="SUPFAM" id="SSF48173">
    <property type="entry name" value="Cryptochrome/photolyase FAD-binding domain"/>
    <property type="match status" value="1"/>
</dbReference>
<evidence type="ECO:0000256" key="1">
    <source>
        <dbReference type="ARBA" id="ARBA00005862"/>
    </source>
</evidence>
<dbReference type="GO" id="GO:0003904">
    <property type="term" value="F:deoxyribodipyrimidine photo-lyase activity"/>
    <property type="evidence" value="ECO:0007669"/>
    <property type="project" value="TreeGrafter"/>
</dbReference>
<evidence type="ECO:0000313" key="8">
    <source>
        <dbReference type="EMBL" id="CEM47611.1"/>
    </source>
</evidence>
<feature type="compositionally biased region" description="Basic and acidic residues" evidence="6">
    <location>
        <begin position="752"/>
        <end position="780"/>
    </location>
</feature>
<dbReference type="PANTHER" id="PTHR11455">
    <property type="entry name" value="CRYPTOCHROME"/>
    <property type="match status" value="1"/>
</dbReference>
<feature type="region of interest" description="Disordered" evidence="6">
    <location>
        <begin position="715"/>
        <end position="818"/>
    </location>
</feature>